<evidence type="ECO:0000259" key="5">
    <source>
        <dbReference type="Pfam" id="PF02910"/>
    </source>
</evidence>
<dbReference type="InterPro" id="IPR037099">
    <property type="entry name" value="Fum_R/Succ_DH_flav-like_C_sf"/>
</dbReference>
<dbReference type="PANTHER" id="PTHR11632:SF51">
    <property type="entry name" value="SUCCINATE DEHYDROGENASE [UBIQUINONE] FLAVOPROTEIN SUBUNIT, MITOCHONDRIAL"/>
    <property type="match status" value="1"/>
</dbReference>
<keyword evidence="3" id="KW-0175">Coiled coil</keyword>
<dbReference type="RefSeq" id="WP_311646908.1">
    <property type="nucleotide sequence ID" value="NZ_JAVRFA010000044.1"/>
</dbReference>
<protein>
    <submittedName>
        <fullName evidence="6">Fumarate reductase/succinate dehydrogenase flavoprotein subunit</fullName>
    </submittedName>
</protein>
<dbReference type="NCBIfam" id="NF005866">
    <property type="entry name" value="PRK07803.1"/>
    <property type="match status" value="1"/>
</dbReference>
<dbReference type="InterPro" id="IPR027477">
    <property type="entry name" value="Succ_DH/fumarate_Rdtase_cat_sf"/>
</dbReference>
<evidence type="ECO:0000256" key="2">
    <source>
        <dbReference type="ARBA" id="ARBA00023002"/>
    </source>
</evidence>
<dbReference type="InterPro" id="IPR003953">
    <property type="entry name" value="FAD-dep_OxRdtase_2_FAD-bd"/>
</dbReference>
<dbReference type="PANTHER" id="PTHR11632">
    <property type="entry name" value="SUCCINATE DEHYDROGENASE 2 FLAVOPROTEIN SUBUNIT"/>
    <property type="match status" value="1"/>
</dbReference>
<evidence type="ECO:0000256" key="1">
    <source>
        <dbReference type="ARBA" id="ARBA00022630"/>
    </source>
</evidence>
<dbReference type="SUPFAM" id="SSF51905">
    <property type="entry name" value="FAD/NAD(P)-binding domain"/>
    <property type="match status" value="1"/>
</dbReference>
<keyword evidence="1" id="KW-0285">Flavoprotein</keyword>
<dbReference type="Gene3D" id="1.20.58.100">
    <property type="entry name" value="Fumarate reductase/succinate dehydrogenase flavoprotein-like, C-terminal domain"/>
    <property type="match status" value="1"/>
</dbReference>
<dbReference type="EMBL" id="JAVRFA010000044">
    <property type="protein sequence ID" value="MDT0398149.1"/>
    <property type="molecule type" value="Genomic_DNA"/>
</dbReference>
<dbReference type="InterPro" id="IPR036188">
    <property type="entry name" value="FAD/NAD-bd_sf"/>
</dbReference>
<evidence type="ECO:0000313" key="7">
    <source>
        <dbReference type="Proteomes" id="UP001183881"/>
    </source>
</evidence>
<dbReference type="Pfam" id="PF00890">
    <property type="entry name" value="FAD_binding_2"/>
    <property type="match status" value="1"/>
</dbReference>
<dbReference type="SUPFAM" id="SSF56425">
    <property type="entry name" value="Succinate dehydrogenase/fumarate reductase flavoprotein, catalytic domain"/>
    <property type="match status" value="1"/>
</dbReference>
<dbReference type="Gene3D" id="3.50.50.60">
    <property type="entry name" value="FAD/NAD(P)-binding domain"/>
    <property type="match status" value="1"/>
</dbReference>
<proteinExistence type="predicted"/>
<dbReference type="PRINTS" id="PR00368">
    <property type="entry name" value="FADPNR"/>
</dbReference>
<feature type="domain" description="FAD-dependent oxidoreductase 2 FAD-binding" evidence="4">
    <location>
        <begin position="10"/>
        <end position="430"/>
    </location>
</feature>
<evidence type="ECO:0000259" key="4">
    <source>
        <dbReference type="Pfam" id="PF00890"/>
    </source>
</evidence>
<reference evidence="7" key="1">
    <citation type="submission" date="2023-07" db="EMBL/GenBank/DDBJ databases">
        <title>30 novel species of actinomycetes from the DSMZ collection.</title>
        <authorList>
            <person name="Nouioui I."/>
        </authorList>
    </citation>
    <scope>NUCLEOTIDE SEQUENCE [LARGE SCALE GENOMIC DNA]</scope>
    <source>
        <strain evidence="7">DSM 41636</strain>
    </source>
</reference>
<dbReference type="Pfam" id="PF02910">
    <property type="entry name" value="Succ_DH_flav_C"/>
    <property type="match status" value="1"/>
</dbReference>
<feature type="domain" description="Fumarate reductase/succinate dehydrogenase flavoprotein-like C-terminal" evidence="5">
    <location>
        <begin position="491"/>
        <end position="588"/>
    </location>
</feature>
<gene>
    <name evidence="6" type="ORF">RM705_26125</name>
</gene>
<accession>A0ABU2Q2J3</accession>
<evidence type="ECO:0000313" key="6">
    <source>
        <dbReference type="EMBL" id="MDT0398149.1"/>
    </source>
</evidence>
<feature type="coiled-coil region" evidence="3">
    <location>
        <begin position="504"/>
        <end position="531"/>
    </location>
</feature>
<evidence type="ECO:0000256" key="3">
    <source>
        <dbReference type="SAM" id="Coils"/>
    </source>
</evidence>
<dbReference type="SUPFAM" id="SSF46977">
    <property type="entry name" value="Succinate dehydrogenase/fumarate reductase flavoprotein C-terminal domain"/>
    <property type="match status" value="1"/>
</dbReference>
<dbReference type="InterPro" id="IPR030664">
    <property type="entry name" value="SdhA/FrdA/AprA"/>
</dbReference>
<comment type="caution">
    <text evidence="6">The sequence shown here is derived from an EMBL/GenBank/DDBJ whole genome shotgun (WGS) entry which is preliminary data.</text>
</comment>
<keyword evidence="7" id="KW-1185">Reference proteome</keyword>
<dbReference type="InterPro" id="IPR015939">
    <property type="entry name" value="Fum_Rdtase/Succ_DH_flav-like_C"/>
</dbReference>
<sequence length="642" mass="70884">MSVVDRQEWDVVVVGAGGAGLRAAIEARERGARTAVICKSLFGKAHTVMAEGGIAAAMGNVNSGDDWKVHFRDTMRGGKFLNQWRMAELHAQEAPQRVWELETWGALFDRTKDGRISQRNFGGHEYPRLAHVGDRTGLELIRTLQQKIVSLQQEDFRETGDYESRLKVFQECTVTRVLKDGPRVSGVFGYERESGRFFVMEAPAVVVATGGIGKSFKVTSNSWEYTGDGHALALLAGAPLLNMEFVQFHPTGMVWPPSVKGILVTESVRGDGGVLRNSEGKRFMFDYIPDVFKEKYAESEDEGDRWYDDPDRNRRPPELLPRDEVARAINAEVKAGRGSPHGGVFLDVSTRMPAEVIKRRLPSMYHQFKELADVDITAEAMEVGPTCHYVMGGIAVDSDSAAARGVPGLFAAGEVAGGMHGSNRLGGNSLSDLLVFGRRAGWHAAEYAGGAARPRVDDAQVDTAAAEALRPFSAEGEEPVERPPENPYSVHQELQQTMNDLVGIIRREHEMEQALAKLAELRVRARRAGVEGHRQFNPGWHLALDLRNMLLVSECVARAALERTESRGGHTREDHSAMDRSWRNVNLLCALTDPTGGLAGTDSVRGQIALTRETTEPVRPDLLALFEKDELVKYLAEEELYE</sequence>
<dbReference type="Proteomes" id="UP001183881">
    <property type="component" value="Unassembled WGS sequence"/>
</dbReference>
<dbReference type="PIRSF" id="PIRSF000171">
    <property type="entry name" value="SDHA_APRA_LASPO"/>
    <property type="match status" value="1"/>
</dbReference>
<keyword evidence="2" id="KW-0560">Oxidoreductase</keyword>
<name>A0ABU2Q2J3_9ACTN</name>
<organism evidence="6 7">
    <name type="scientific">Streptomyces edwardsiae</name>
    <dbReference type="NCBI Taxonomy" id="3075527"/>
    <lineage>
        <taxon>Bacteria</taxon>
        <taxon>Bacillati</taxon>
        <taxon>Actinomycetota</taxon>
        <taxon>Actinomycetes</taxon>
        <taxon>Kitasatosporales</taxon>
        <taxon>Streptomycetaceae</taxon>
        <taxon>Streptomyces</taxon>
    </lineage>
</organism>
<dbReference type="Gene3D" id="3.90.700.10">
    <property type="entry name" value="Succinate dehydrogenase/fumarate reductase flavoprotein, catalytic domain"/>
    <property type="match status" value="1"/>
</dbReference>